<evidence type="ECO:0000313" key="2">
    <source>
        <dbReference type="EMBL" id="HIZ62841.1"/>
    </source>
</evidence>
<gene>
    <name evidence="2" type="ORF">H9724_08780</name>
</gene>
<dbReference type="GO" id="GO:0016747">
    <property type="term" value="F:acyltransferase activity, transferring groups other than amino-acyl groups"/>
    <property type="evidence" value="ECO:0007669"/>
    <property type="project" value="InterPro"/>
</dbReference>
<dbReference type="Pfam" id="PF13302">
    <property type="entry name" value="Acetyltransf_3"/>
    <property type="match status" value="1"/>
</dbReference>
<dbReference type="SUPFAM" id="SSF55729">
    <property type="entry name" value="Acyl-CoA N-acyltransferases (Nat)"/>
    <property type="match status" value="1"/>
</dbReference>
<dbReference type="PANTHER" id="PTHR46067:SF27">
    <property type="entry name" value="ACYL-COA N-ACYLTRANSFERASES (NAT) SUPERFAMILY PROTEIN"/>
    <property type="match status" value="1"/>
</dbReference>
<reference evidence="2" key="1">
    <citation type="journal article" date="2021" name="PeerJ">
        <title>Extensive microbial diversity within the chicken gut microbiome revealed by metagenomics and culture.</title>
        <authorList>
            <person name="Gilroy R."/>
            <person name="Ravi A."/>
            <person name="Getino M."/>
            <person name="Pursley I."/>
            <person name="Horton D.L."/>
            <person name="Alikhan N.F."/>
            <person name="Baker D."/>
            <person name="Gharbi K."/>
            <person name="Hall N."/>
            <person name="Watson M."/>
            <person name="Adriaenssens E.M."/>
            <person name="Foster-Nyarko E."/>
            <person name="Jarju S."/>
            <person name="Secka A."/>
            <person name="Antonio M."/>
            <person name="Oren A."/>
            <person name="Chaudhuri R.R."/>
            <person name="La Ragione R."/>
            <person name="Hildebrand F."/>
            <person name="Pallen M.J."/>
        </authorList>
    </citation>
    <scope>NUCLEOTIDE SEQUENCE</scope>
    <source>
        <strain evidence="2">CHK188-11489</strain>
    </source>
</reference>
<name>A0A9D2JPU5_9FIRM</name>
<dbReference type="PROSITE" id="PS51186">
    <property type="entry name" value="GNAT"/>
    <property type="match status" value="1"/>
</dbReference>
<dbReference type="EMBL" id="DXBF01000068">
    <property type="protein sequence ID" value="HIZ62841.1"/>
    <property type="molecule type" value="Genomic_DNA"/>
</dbReference>
<dbReference type="Proteomes" id="UP000824105">
    <property type="component" value="Unassembled WGS sequence"/>
</dbReference>
<dbReference type="Gene3D" id="3.40.630.30">
    <property type="match status" value="1"/>
</dbReference>
<protein>
    <submittedName>
        <fullName evidence="2">GNAT family N-acetyltransferase</fullName>
    </submittedName>
</protein>
<organism evidence="2 3">
    <name type="scientific">Candidatus Gemmiger avistercoris</name>
    <dbReference type="NCBI Taxonomy" id="2838606"/>
    <lineage>
        <taxon>Bacteria</taxon>
        <taxon>Bacillati</taxon>
        <taxon>Bacillota</taxon>
        <taxon>Clostridia</taxon>
        <taxon>Eubacteriales</taxon>
        <taxon>Gemmiger</taxon>
    </lineage>
</organism>
<dbReference type="PANTHER" id="PTHR46067">
    <property type="entry name" value="ACYL-COA N-ACYLTRANSFERASES (NAT) SUPERFAMILY PROTEIN"/>
    <property type="match status" value="1"/>
</dbReference>
<evidence type="ECO:0000259" key="1">
    <source>
        <dbReference type="PROSITE" id="PS51186"/>
    </source>
</evidence>
<feature type="domain" description="N-acetyltransferase" evidence="1">
    <location>
        <begin position="4"/>
        <end position="169"/>
    </location>
</feature>
<accession>A0A9D2JPU5</accession>
<evidence type="ECO:0000313" key="3">
    <source>
        <dbReference type="Proteomes" id="UP000824105"/>
    </source>
</evidence>
<sequence>MQGIQIRKWTLQDRDALVALFAAADRRFLSDRLPDPYTEKDADFWLRRVCEQDGAAGIFRAVTVGDVVAGSVSIEQKEDVYRKDADIGYFLVGAQWSKGIMTEAVRQACDAAFQQLDIVRITGAVYAPNLASRRVLEKNGFTLEGTLRSGVFKDGRLQDLCLYGKLKGPDAG</sequence>
<dbReference type="InterPro" id="IPR000182">
    <property type="entry name" value="GNAT_dom"/>
</dbReference>
<comment type="caution">
    <text evidence="2">The sequence shown here is derived from an EMBL/GenBank/DDBJ whole genome shotgun (WGS) entry which is preliminary data.</text>
</comment>
<proteinExistence type="predicted"/>
<dbReference type="InterPro" id="IPR016181">
    <property type="entry name" value="Acyl_CoA_acyltransferase"/>
</dbReference>
<dbReference type="AlphaFoldDB" id="A0A9D2JPU5"/>
<reference evidence="2" key="2">
    <citation type="submission" date="2021-04" db="EMBL/GenBank/DDBJ databases">
        <authorList>
            <person name="Gilroy R."/>
        </authorList>
    </citation>
    <scope>NUCLEOTIDE SEQUENCE</scope>
    <source>
        <strain evidence="2">CHK188-11489</strain>
    </source>
</reference>